<dbReference type="PANTHER" id="PTHR21824">
    <property type="entry name" value="TRANSMEMBRANE PROTEIN 177"/>
    <property type="match status" value="1"/>
</dbReference>
<accession>A0AAW1HTE5</accession>
<name>A0AAW1HTE5_POPJA</name>
<dbReference type="GO" id="GO:0016020">
    <property type="term" value="C:membrane"/>
    <property type="evidence" value="ECO:0007669"/>
    <property type="project" value="TreeGrafter"/>
</dbReference>
<organism evidence="2 3">
    <name type="scientific">Popillia japonica</name>
    <name type="common">Japanese beetle</name>
    <dbReference type="NCBI Taxonomy" id="7064"/>
    <lineage>
        <taxon>Eukaryota</taxon>
        <taxon>Metazoa</taxon>
        <taxon>Ecdysozoa</taxon>
        <taxon>Arthropoda</taxon>
        <taxon>Hexapoda</taxon>
        <taxon>Insecta</taxon>
        <taxon>Pterygota</taxon>
        <taxon>Neoptera</taxon>
        <taxon>Endopterygota</taxon>
        <taxon>Coleoptera</taxon>
        <taxon>Polyphaga</taxon>
        <taxon>Scarabaeiformia</taxon>
        <taxon>Scarabaeidae</taxon>
        <taxon>Rutelinae</taxon>
        <taxon>Popillia</taxon>
    </lineage>
</organism>
<dbReference type="PANTHER" id="PTHR21824:SF4">
    <property type="entry name" value="TRANSMEMBRANE PROTEIN 177"/>
    <property type="match status" value="1"/>
</dbReference>
<dbReference type="AlphaFoldDB" id="A0AAW1HTE5"/>
<reference evidence="2 3" key="1">
    <citation type="journal article" date="2024" name="BMC Genomics">
        <title>De novo assembly and annotation of Popillia japonica's genome with initial clues to its potential as an invasive pest.</title>
        <authorList>
            <person name="Cucini C."/>
            <person name="Boschi S."/>
            <person name="Funari R."/>
            <person name="Cardaioli E."/>
            <person name="Iannotti N."/>
            <person name="Marturano G."/>
            <person name="Paoli F."/>
            <person name="Bruttini M."/>
            <person name="Carapelli A."/>
            <person name="Frati F."/>
            <person name="Nardi F."/>
        </authorList>
    </citation>
    <scope>NUCLEOTIDE SEQUENCE [LARGE SCALE GENOMIC DNA]</scope>
    <source>
        <strain evidence="2">DMR45628</strain>
    </source>
</reference>
<keyword evidence="1" id="KW-0812">Transmembrane</keyword>
<evidence type="ECO:0000256" key="1">
    <source>
        <dbReference type="SAM" id="Phobius"/>
    </source>
</evidence>
<dbReference type="InterPro" id="IPR026620">
    <property type="entry name" value="TMEM177"/>
</dbReference>
<sequence>MFKGFGEFLLTQKGKNICFGLLCTTTAGTVLAKYLPHTFLLEQYRDVVRLYKHGLSVSLPDELKERFSKSIELVGIEQDELKLFKPFTVFGFDPFHAGTSYSRFGAIIGIPINFTYKDRDSIDKNMIKLKNEAVPWGTEESVELLDSFILSEEAQIYAIAREIKAADSAKLILDTLYQTVSLIGAYSLSNFINTKMNLYSRPRSMRMALYVFITIFMFGNYCLLKDSTQIHYEQTIDEFLKGRDPIFVKGGKDYYEKMLQRNRALRKLLGKEGENRFSSLGNENFFIRQKHVPLLHRKQFFEANLVS</sequence>
<dbReference type="EMBL" id="JASPKY010001010">
    <property type="protein sequence ID" value="KAK9679557.1"/>
    <property type="molecule type" value="Genomic_DNA"/>
</dbReference>
<keyword evidence="1" id="KW-0472">Membrane</keyword>
<keyword evidence="1" id="KW-1133">Transmembrane helix</keyword>
<feature type="transmembrane region" description="Helical" evidence="1">
    <location>
        <begin position="207"/>
        <end position="224"/>
    </location>
</feature>
<keyword evidence="3" id="KW-1185">Reference proteome</keyword>
<protein>
    <recommendedName>
        <fullName evidence="4">Transmembrane protein 177</fullName>
    </recommendedName>
</protein>
<evidence type="ECO:0000313" key="3">
    <source>
        <dbReference type="Proteomes" id="UP001458880"/>
    </source>
</evidence>
<comment type="caution">
    <text evidence="2">The sequence shown here is derived from an EMBL/GenBank/DDBJ whole genome shotgun (WGS) entry which is preliminary data.</text>
</comment>
<evidence type="ECO:0008006" key="4">
    <source>
        <dbReference type="Google" id="ProtNLM"/>
    </source>
</evidence>
<evidence type="ECO:0000313" key="2">
    <source>
        <dbReference type="EMBL" id="KAK9679557.1"/>
    </source>
</evidence>
<proteinExistence type="predicted"/>
<dbReference type="Proteomes" id="UP001458880">
    <property type="component" value="Unassembled WGS sequence"/>
</dbReference>
<gene>
    <name evidence="2" type="ORF">QE152_g39945</name>
</gene>